<keyword evidence="2" id="KW-0472">Membrane</keyword>
<evidence type="ECO:0000313" key="3">
    <source>
        <dbReference type="EMBL" id="KAF5340530.1"/>
    </source>
</evidence>
<feature type="compositionally biased region" description="Basic and acidic residues" evidence="1">
    <location>
        <begin position="94"/>
        <end position="116"/>
    </location>
</feature>
<dbReference type="OrthoDB" id="1734229at2759"/>
<dbReference type="AlphaFoldDB" id="A0A8H5CEW9"/>
<dbReference type="Proteomes" id="UP000559256">
    <property type="component" value="Unassembled WGS sequence"/>
</dbReference>
<evidence type="ECO:0000313" key="4">
    <source>
        <dbReference type="Proteomes" id="UP000559256"/>
    </source>
</evidence>
<protein>
    <submittedName>
        <fullName evidence="3">Uncharacterized protein</fullName>
    </submittedName>
</protein>
<evidence type="ECO:0000256" key="1">
    <source>
        <dbReference type="SAM" id="MobiDB-lite"/>
    </source>
</evidence>
<feature type="transmembrane region" description="Helical" evidence="2">
    <location>
        <begin position="12"/>
        <end position="33"/>
    </location>
</feature>
<evidence type="ECO:0000256" key="2">
    <source>
        <dbReference type="SAM" id="Phobius"/>
    </source>
</evidence>
<feature type="region of interest" description="Disordered" evidence="1">
    <location>
        <begin position="81"/>
        <end position="116"/>
    </location>
</feature>
<reference evidence="3 4" key="1">
    <citation type="journal article" date="2020" name="ISME J.">
        <title>Uncovering the hidden diversity of litter-decomposition mechanisms in mushroom-forming fungi.</title>
        <authorList>
            <person name="Floudas D."/>
            <person name="Bentzer J."/>
            <person name="Ahren D."/>
            <person name="Johansson T."/>
            <person name="Persson P."/>
            <person name="Tunlid A."/>
        </authorList>
    </citation>
    <scope>NUCLEOTIDE SEQUENCE [LARGE SCALE GENOMIC DNA]</scope>
    <source>
        <strain evidence="3 4">CBS 291.85</strain>
    </source>
</reference>
<keyword evidence="2" id="KW-1133">Transmembrane helix</keyword>
<keyword evidence="4" id="KW-1185">Reference proteome</keyword>
<dbReference type="EMBL" id="JAACJM010000174">
    <property type="protein sequence ID" value="KAF5340530.1"/>
    <property type="molecule type" value="Genomic_DNA"/>
</dbReference>
<name>A0A8H5CEW9_9AGAR</name>
<sequence>MGMAIPVEGTNRYYVLMFYGVVFGGVLPGMPVGRWFGSRQETKDSINATSTAVFFKGFEEGEDGEDVVGVLSGAYKYEMPSAQKGKCKGGSGVGKDKDKFVGTKEGGKGTREAGGD</sequence>
<comment type="caution">
    <text evidence="3">The sequence shown here is derived from an EMBL/GenBank/DDBJ whole genome shotgun (WGS) entry which is preliminary data.</text>
</comment>
<keyword evidence="2" id="KW-0812">Transmembrane</keyword>
<organism evidence="3 4">
    <name type="scientific">Tetrapyrgos nigripes</name>
    <dbReference type="NCBI Taxonomy" id="182062"/>
    <lineage>
        <taxon>Eukaryota</taxon>
        <taxon>Fungi</taxon>
        <taxon>Dikarya</taxon>
        <taxon>Basidiomycota</taxon>
        <taxon>Agaricomycotina</taxon>
        <taxon>Agaricomycetes</taxon>
        <taxon>Agaricomycetidae</taxon>
        <taxon>Agaricales</taxon>
        <taxon>Marasmiineae</taxon>
        <taxon>Marasmiaceae</taxon>
        <taxon>Tetrapyrgos</taxon>
    </lineage>
</organism>
<proteinExistence type="predicted"/>
<accession>A0A8H5CEW9</accession>
<gene>
    <name evidence="3" type="ORF">D9758_015835</name>
</gene>